<protein>
    <submittedName>
        <fullName evidence="1">Uncharacterized protein</fullName>
    </submittedName>
</protein>
<gene>
    <name evidence="1" type="ORF">S01H4_48067</name>
</gene>
<organism evidence="1">
    <name type="scientific">marine sediment metagenome</name>
    <dbReference type="NCBI Taxonomy" id="412755"/>
    <lineage>
        <taxon>unclassified sequences</taxon>
        <taxon>metagenomes</taxon>
        <taxon>ecological metagenomes</taxon>
    </lineage>
</organism>
<sequence>QESFPVENSLTNQDVDTAIKLAHMLKLVDLEKQCIATLESYLEKSCEKDKTSDATSSFIENYKKASTTIEKRTVFREPVYRDYLPRTNGINHFSNPPKSNAGLSKILTRLQQILEFRNTTEEKFGIENILVDGHTMTTSCKPYSPTI</sequence>
<evidence type="ECO:0000313" key="1">
    <source>
        <dbReference type="EMBL" id="GAG90287.1"/>
    </source>
</evidence>
<dbReference type="AlphaFoldDB" id="X1CAL2"/>
<dbReference type="EMBL" id="BART01027057">
    <property type="protein sequence ID" value="GAG90287.1"/>
    <property type="molecule type" value="Genomic_DNA"/>
</dbReference>
<comment type="caution">
    <text evidence="1">The sequence shown here is derived from an EMBL/GenBank/DDBJ whole genome shotgun (WGS) entry which is preliminary data.</text>
</comment>
<feature type="non-terminal residue" evidence="1">
    <location>
        <position position="1"/>
    </location>
</feature>
<accession>X1CAL2</accession>
<name>X1CAL2_9ZZZZ</name>
<reference evidence="1" key="1">
    <citation type="journal article" date="2014" name="Front. Microbiol.">
        <title>High frequency of phylogenetically diverse reductive dehalogenase-homologous genes in deep subseafloor sedimentary metagenomes.</title>
        <authorList>
            <person name="Kawai M."/>
            <person name="Futagami T."/>
            <person name="Toyoda A."/>
            <person name="Takaki Y."/>
            <person name="Nishi S."/>
            <person name="Hori S."/>
            <person name="Arai W."/>
            <person name="Tsubouchi T."/>
            <person name="Morono Y."/>
            <person name="Uchiyama I."/>
            <person name="Ito T."/>
            <person name="Fujiyama A."/>
            <person name="Inagaki F."/>
            <person name="Takami H."/>
        </authorList>
    </citation>
    <scope>NUCLEOTIDE SEQUENCE</scope>
    <source>
        <strain evidence="1">Expedition CK06-06</strain>
    </source>
</reference>
<proteinExistence type="predicted"/>